<dbReference type="Gene3D" id="3.40.50.300">
    <property type="entry name" value="P-loop containing nucleotide triphosphate hydrolases"/>
    <property type="match status" value="1"/>
</dbReference>
<comment type="caution">
    <text evidence="2">The sequence shown here is derived from an EMBL/GenBank/DDBJ whole genome shotgun (WGS) entry which is preliminary data.</text>
</comment>
<proteinExistence type="predicted"/>
<protein>
    <recommendedName>
        <fullName evidence="1">NB-ARC domain-containing protein</fullName>
    </recommendedName>
</protein>
<dbReference type="InterPro" id="IPR044974">
    <property type="entry name" value="Disease_R_plants"/>
</dbReference>
<dbReference type="InterPro" id="IPR002182">
    <property type="entry name" value="NB-ARC"/>
</dbReference>
<evidence type="ECO:0000259" key="1">
    <source>
        <dbReference type="Pfam" id="PF00931"/>
    </source>
</evidence>
<dbReference type="GO" id="GO:0043531">
    <property type="term" value="F:ADP binding"/>
    <property type="evidence" value="ECO:0007669"/>
    <property type="project" value="InterPro"/>
</dbReference>
<dbReference type="Proteomes" id="UP001153076">
    <property type="component" value="Unassembled WGS sequence"/>
</dbReference>
<reference evidence="2" key="1">
    <citation type="submission" date="2022-04" db="EMBL/GenBank/DDBJ databases">
        <title>Carnegiea gigantea Genome sequencing and assembly v2.</title>
        <authorList>
            <person name="Copetti D."/>
            <person name="Sanderson M.J."/>
            <person name="Burquez A."/>
            <person name="Wojciechowski M.F."/>
        </authorList>
    </citation>
    <scope>NUCLEOTIDE SEQUENCE</scope>
    <source>
        <strain evidence="2">SGP5-SGP5p</strain>
        <tissue evidence="2">Aerial part</tissue>
    </source>
</reference>
<evidence type="ECO:0000313" key="3">
    <source>
        <dbReference type="Proteomes" id="UP001153076"/>
    </source>
</evidence>
<dbReference type="GO" id="GO:0098542">
    <property type="term" value="P:defense response to other organism"/>
    <property type="evidence" value="ECO:0007669"/>
    <property type="project" value="TreeGrafter"/>
</dbReference>
<organism evidence="2 3">
    <name type="scientific">Carnegiea gigantea</name>
    <dbReference type="NCBI Taxonomy" id="171969"/>
    <lineage>
        <taxon>Eukaryota</taxon>
        <taxon>Viridiplantae</taxon>
        <taxon>Streptophyta</taxon>
        <taxon>Embryophyta</taxon>
        <taxon>Tracheophyta</taxon>
        <taxon>Spermatophyta</taxon>
        <taxon>Magnoliopsida</taxon>
        <taxon>eudicotyledons</taxon>
        <taxon>Gunneridae</taxon>
        <taxon>Pentapetalae</taxon>
        <taxon>Caryophyllales</taxon>
        <taxon>Cactineae</taxon>
        <taxon>Cactaceae</taxon>
        <taxon>Cactoideae</taxon>
        <taxon>Echinocereeae</taxon>
        <taxon>Carnegiea</taxon>
    </lineage>
</organism>
<dbReference type="PANTHER" id="PTHR23155">
    <property type="entry name" value="DISEASE RESISTANCE PROTEIN RP"/>
    <property type="match status" value="1"/>
</dbReference>
<keyword evidence="3" id="KW-1185">Reference proteome</keyword>
<name>A0A9Q1KPU7_9CARY</name>
<evidence type="ECO:0000313" key="2">
    <source>
        <dbReference type="EMBL" id="KAJ8446688.1"/>
    </source>
</evidence>
<dbReference type="PRINTS" id="PR00364">
    <property type="entry name" value="DISEASERSIST"/>
</dbReference>
<feature type="domain" description="NB-ARC" evidence="1">
    <location>
        <begin position="65"/>
        <end position="219"/>
    </location>
</feature>
<dbReference type="Pfam" id="PF00931">
    <property type="entry name" value="NB-ARC"/>
    <property type="match status" value="1"/>
</dbReference>
<sequence>MLDQIYEEIELRIERTNKIFKGVKQLINLSSPVVSLETQQPLSFSRAPAMGLVGDSIIYRRDSEREQIINILQDNAAVTKNICVVALMGVPGIGKPTLAQSIFNYPKKVKPLTSRHGLVPEVFDVSQRITSILDPLPLHSPAYKTYDISAGAFNTNLEFIQWCLHQGMVGRKFLIVLDDVWEEDIYVNCNVLQVNGSTIVVTTQNQDFARRLQRSAVVCAAEALGALLAGPSDVRERQNIENNGIWNWCFVEKEIPPALMLSYEFLPQHLKRYLVYFTGSSLPVPASLKV</sequence>
<dbReference type="EMBL" id="JAKOGI010000051">
    <property type="protein sequence ID" value="KAJ8446688.1"/>
    <property type="molecule type" value="Genomic_DNA"/>
</dbReference>
<accession>A0A9Q1KPU7</accession>
<dbReference type="SUPFAM" id="SSF52540">
    <property type="entry name" value="P-loop containing nucleoside triphosphate hydrolases"/>
    <property type="match status" value="1"/>
</dbReference>
<dbReference type="OrthoDB" id="1700985at2759"/>
<dbReference type="AlphaFoldDB" id="A0A9Q1KPU7"/>
<gene>
    <name evidence="2" type="ORF">Cgig2_002850</name>
</gene>
<dbReference type="InterPro" id="IPR027417">
    <property type="entry name" value="P-loop_NTPase"/>
</dbReference>
<dbReference type="PANTHER" id="PTHR23155:SF1205">
    <property type="entry name" value="DISEASE RESISTANCE PROTEIN RPM1"/>
    <property type="match status" value="1"/>
</dbReference>